<dbReference type="Proteomes" id="UP000092993">
    <property type="component" value="Unassembled WGS sequence"/>
</dbReference>
<reference evidence="1 2" key="1">
    <citation type="submission" date="2016-03" db="EMBL/GenBank/DDBJ databases">
        <title>Whole genome sequencing of Grifola frondosa 9006-11.</title>
        <authorList>
            <person name="Min B."/>
            <person name="Park H."/>
            <person name="Kim J.-G."/>
            <person name="Cho H."/>
            <person name="Oh Y.-L."/>
            <person name="Kong W.-S."/>
            <person name="Choi I.-G."/>
        </authorList>
    </citation>
    <scope>NUCLEOTIDE SEQUENCE [LARGE SCALE GENOMIC DNA]</scope>
    <source>
        <strain evidence="1 2">9006-11</strain>
    </source>
</reference>
<protein>
    <submittedName>
        <fullName evidence="1">Uncharacterized protein</fullName>
    </submittedName>
</protein>
<proteinExistence type="predicted"/>
<accession>A0A1C7MT70</accession>
<evidence type="ECO:0000313" key="2">
    <source>
        <dbReference type="Proteomes" id="UP000092993"/>
    </source>
</evidence>
<sequence>MLGQAIDPQFKKKIPRLVALILQRQAKRRDSPFYGGRCVLNVHPSHPIYEALHTYTWATFTYVRFAGLRFVMTPKSGMTRSDHKRLNCTQGFIEPITNYHRGLVQPQTSSSLQ</sequence>
<evidence type="ECO:0000313" key="1">
    <source>
        <dbReference type="EMBL" id="OBZ79566.1"/>
    </source>
</evidence>
<name>A0A1C7MT70_GRIFR</name>
<dbReference type="EMBL" id="LUGG01000001">
    <property type="protein sequence ID" value="OBZ79566.1"/>
    <property type="molecule type" value="Genomic_DNA"/>
</dbReference>
<comment type="caution">
    <text evidence="1">The sequence shown here is derived from an EMBL/GenBank/DDBJ whole genome shotgun (WGS) entry which is preliminary data.</text>
</comment>
<gene>
    <name evidence="1" type="ORF">A0H81_00266</name>
</gene>
<keyword evidence="2" id="KW-1185">Reference proteome</keyword>
<organism evidence="1 2">
    <name type="scientific">Grifola frondosa</name>
    <name type="common">Maitake</name>
    <name type="synonym">Polyporus frondosus</name>
    <dbReference type="NCBI Taxonomy" id="5627"/>
    <lineage>
        <taxon>Eukaryota</taxon>
        <taxon>Fungi</taxon>
        <taxon>Dikarya</taxon>
        <taxon>Basidiomycota</taxon>
        <taxon>Agaricomycotina</taxon>
        <taxon>Agaricomycetes</taxon>
        <taxon>Polyporales</taxon>
        <taxon>Grifolaceae</taxon>
        <taxon>Grifola</taxon>
    </lineage>
</organism>
<dbReference type="AlphaFoldDB" id="A0A1C7MT70"/>